<dbReference type="PANTHER" id="PTHR43364:SF6">
    <property type="entry name" value="OXIDOREDUCTASE-RELATED"/>
    <property type="match status" value="1"/>
</dbReference>
<dbReference type="SUPFAM" id="SSF51430">
    <property type="entry name" value="NAD(P)-linked oxidoreductase"/>
    <property type="match status" value="1"/>
</dbReference>
<evidence type="ECO:0000313" key="2">
    <source>
        <dbReference type="EMBL" id="MBB5897705.1"/>
    </source>
</evidence>
<comment type="caution">
    <text evidence="2">The sequence shown here is derived from an EMBL/GenBank/DDBJ whole genome shotgun (WGS) entry which is preliminary data.</text>
</comment>
<dbReference type="Pfam" id="PF00248">
    <property type="entry name" value="Aldo_ket_red"/>
    <property type="match status" value="1"/>
</dbReference>
<dbReference type="InterPro" id="IPR036812">
    <property type="entry name" value="NAD(P)_OxRdtase_dom_sf"/>
</dbReference>
<feature type="domain" description="NADP-dependent oxidoreductase" evidence="1">
    <location>
        <begin position="18"/>
        <end position="320"/>
    </location>
</feature>
<evidence type="ECO:0000259" key="1">
    <source>
        <dbReference type="Pfam" id="PF00248"/>
    </source>
</evidence>
<keyword evidence="3" id="KW-1185">Reference proteome</keyword>
<dbReference type="PANTHER" id="PTHR43364">
    <property type="entry name" value="NADH-SPECIFIC METHYLGLYOXAL REDUCTASE-RELATED"/>
    <property type="match status" value="1"/>
</dbReference>
<sequence>MEQRTLSDGGAGLGVSTLCLGTMYFGTTVDEQRAFAVLDRFIEAGGTFIDTANTYSFWVPGGTGVESEALLGRWLASRRVRDRVVLATKVGALPDPPGAAWPEHAEGLSHDVVRTQAVASMRRLGTDHLDVYYAHIEDRRTSLDDTVATFASLVTDGLVRVTGCSNHAAWRLATARQIARAAGLPGFTCVQQRHTYLRPRPGAEFGSNPHISAELLDYAREEPDLTVLGYSVLLSGAYTRPDRPLPEQYDHPDSHRRLAVLADVAKELGATPNQVVLAWLLRSDPPVLPVLGVSSVSQLDECLGALELELDDELQRRLDDAA</sequence>
<dbReference type="EMBL" id="JACHIR010000003">
    <property type="protein sequence ID" value="MBB5897705.1"/>
    <property type="molecule type" value="Genomic_DNA"/>
</dbReference>
<evidence type="ECO:0000313" key="3">
    <source>
        <dbReference type="Proteomes" id="UP000585638"/>
    </source>
</evidence>
<accession>A0A7W9KS40</accession>
<name>A0A7W9KS40_9PSEU</name>
<gene>
    <name evidence="2" type="ORF">BJ998_008964</name>
</gene>
<dbReference type="RefSeq" id="WP_312890678.1">
    <property type="nucleotide sequence ID" value="NZ_JACHIR010000003.1"/>
</dbReference>
<dbReference type="AlphaFoldDB" id="A0A7W9KS40"/>
<dbReference type="InterPro" id="IPR023210">
    <property type="entry name" value="NADP_OxRdtase_dom"/>
</dbReference>
<proteinExistence type="predicted"/>
<reference evidence="2 3" key="1">
    <citation type="submission" date="2020-08" db="EMBL/GenBank/DDBJ databases">
        <title>Sequencing the genomes of 1000 actinobacteria strains.</title>
        <authorList>
            <person name="Klenk H.-P."/>
        </authorList>
    </citation>
    <scope>NUCLEOTIDE SEQUENCE [LARGE SCALE GENOMIC DNA]</scope>
    <source>
        <strain evidence="2 3">DSM 43851</strain>
    </source>
</reference>
<dbReference type="GO" id="GO:0005829">
    <property type="term" value="C:cytosol"/>
    <property type="evidence" value="ECO:0007669"/>
    <property type="project" value="TreeGrafter"/>
</dbReference>
<dbReference type="CDD" id="cd19752">
    <property type="entry name" value="AKR_unchar"/>
    <property type="match status" value="1"/>
</dbReference>
<dbReference type="Proteomes" id="UP000585638">
    <property type="component" value="Unassembled WGS sequence"/>
</dbReference>
<dbReference type="InterPro" id="IPR050523">
    <property type="entry name" value="AKR_Detox_Biosynth"/>
</dbReference>
<organism evidence="2 3">
    <name type="scientific">Kutzneria kofuensis</name>
    <dbReference type="NCBI Taxonomy" id="103725"/>
    <lineage>
        <taxon>Bacteria</taxon>
        <taxon>Bacillati</taxon>
        <taxon>Actinomycetota</taxon>
        <taxon>Actinomycetes</taxon>
        <taxon>Pseudonocardiales</taxon>
        <taxon>Pseudonocardiaceae</taxon>
        <taxon>Kutzneria</taxon>
    </lineage>
</organism>
<dbReference type="Gene3D" id="3.20.20.100">
    <property type="entry name" value="NADP-dependent oxidoreductase domain"/>
    <property type="match status" value="1"/>
</dbReference>
<protein>
    <submittedName>
        <fullName evidence="2">Aryl-alcohol dehydrogenase-like predicted oxidoreductase</fullName>
    </submittedName>
</protein>